<dbReference type="EMBL" id="VXIT01000002">
    <property type="protein sequence ID" value="KAA6415141.1"/>
    <property type="molecule type" value="Genomic_DNA"/>
</dbReference>
<sequence length="99" mass="11005">MFLAPRNLVDQKQQIDQQSTCSSVKQEGRFESSTICTSVVCVLDLLEGSLFAIKVETAIHSSFQRACTNIRCFSLGLTRRISPAGSTYYYLIQCFLPSG</sequence>
<dbReference type="AlphaFoldDB" id="A0A5M8PZD6"/>
<dbReference type="Proteomes" id="UP000324767">
    <property type="component" value="Unassembled WGS sequence"/>
</dbReference>
<organism evidence="1 2">
    <name type="scientific">Lasallia pustulata</name>
    <dbReference type="NCBI Taxonomy" id="136370"/>
    <lineage>
        <taxon>Eukaryota</taxon>
        <taxon>Fungi</taxon>
        <taxon>Dikarya</taxon>
        <taxon>Ascomycota</taxon>
        <taxon>Pezizomycotina</taxon>
        <taxon>Lecanoromycetes</taxon>
        <taxon>OSLEUM clade</taxon>
        <taxon>Umbilicariomycetidae</taxon>
        <taxon>Umbilicariales</taxon>
        <taxon>Umbilicariaceae</taxon>
        <taxon>Lasallia</taxon>
    </lineage>
</organism>
<comment type="caution">
    <text evidence="1">The sequence shown here is derived from an EMBL/GenBank/DDBJ whole genome shotgun (WGS) entry which is preliminary data.</text>
</comment>
<evidence type="ECO:0000313" key="2">
    <source>
        <dbReference type="Proteomes" id="UP000324767"/>
    </source>
</evidence>
<protein>
    <submittedName>
        <fullName evidence="1">Uncharacterized protein</fullName>
    </submittedName>
</protein>
<evidence type="ECO:0000313" key="1">
    <source>
        <dbReference type="EMBL" id="KAA6415141.1"/>
    </source>
</evidence>
<reference evidence="1 2" key="1">
    <citation type="submission" date="2019-09" db="EMBL/GenBank/DDBJ databases">
        <title>The hologenome of the rock-dwelling lichen Lasallia pustulata.</title>
        <authorList>
            <person name="Greshake Tzovaras B."/>
            <person name="Segers F."/>
            <person name="Bicker A."/>
            <person name="Dal Grande F."/>
            <person name="Otte J."/>
            <person name="Hankeln T."/>
            <person name="Schmitt I."/>
            <person name="Ebersberger I."/>
        </authorList>
    </citation>
    <scope>NUCLEOTIDE SEQUENCE [LARGE SCALE GENOMIC DNA]</scope>
    <source>
        <strain evidence="1">A1-1</strain>
    </source>
</reference>
<accession>A0A5M8PZD6</accession>
<name>A0A5M8PZD6_9LECA</name>
<gene>
    <name evidence="1" type="ORF">FRX48_01893</name>
</gene>
<proteinExistence type="predicted"/>